<evidence type="ECO:0000256" key="4">
    <source>
        <dbReference type="ARBA" id="ARBA00023134"/>
    </source>
</evidence>
<keyword evidence="4" id="KW-0342">GTP-binding</keyword>
<dbReference type="InterPro" id="IPR027417">
    <property type="entry name" value="P-loop_NTPase"/>
</dbReference>
<gene>
    <name evidence="7" type="ORF">SVIO_031460</name>
</gene>
<dbReference type="GO" id="GO:0043022">
    <property type="term" value="F:ribosome binding"/>
    <property type="evidence" value="ECO:0007669"/>
    <property type="project" value="TreeGrafter"/>
</dbReference>
<dbReference type="PANTHER" id="PTHR43834:SF6">
    <property type="entry name" value="GTPASE DER"/>
    <property type="match status" value="1"/>
</dbReference>
<evidence type="ECO:0000256" key="5">
    <source>
        <dbReference type="PROSITE-ProRule" id="PRU01049"/>
    </source>
</evidence>
<dbReference type="InterPro" id="IPR031166">
    <property type="entry name" value="G_ENGA"/>
</dbReference>
<protein>
    <recommendedName>
        <fullName evidence="6">EngA-type G domain-containing protein</fullName>
    </recommendedName>
</protein>
<evidence type="ECO:0000256" key="1">
    <source>
        <dbReference type="ARBA" id="ARBA00022517"/>
    </source>
</evidence>
<dbReference type="CDD" id="cd01894">
    <property type="entry name" value="EngA1"/>
    <property type="match status" value="1"/>
</dbReference>
<comment type="similarity">
    <text evidence="5">Belongs to the TRAFAC class TrmE-Era-EngA-EngB-Septin-like GTPase superfamily. EngA (Der) GTPase family.</text>
</comment>
<accession>A0A4D4L3E9</accession>
<dbReference type="PRINTS" id="PR00326">
    <property type="entry name" value="GTP1OBG"/>
</dbReference>
<keyword evidence="3" id="KW-0547">Nucleotide-binding</keyword>
<dbReference type="PANTHER" id="PTHR43834">
    <property type="entry name" value="GTPASE DER"/>
    <property type="match status" value="1"/>
</dbReference>
<evidence type="ECO:0000256" key="2">
    <source>
        <dbReference type="ARBA" id="ARBA00022737"/>
    </source>
</evidence>
<dbReference type="InterPro" id="IPR006073">
    <property type="entry name" value="GTP-bd"/>
</dbReference>
<evidence type="ECO:0000256" key="3">
    <source>
        <dbReference type="ARBA" id="ARBA00022741"/>
    </source>
</evidence>
<dbReference type="Proteomes" id="UP000301309">
    <property type="component" value="Unassembled WGS sequence"/>
</dbReference>
<dbReference type="InterPro" id="IPR005225">
    <property type="entry name" value="Small_GTP-bd"/>
</dbReference>
<sequence>MNDQIHSGGDEHGELGDAEYAEFMELAAQEGFDPAEVEGDLAEAGHGPLPVLAVVGRPNVGKSTLVNRILGRREAVVEDRPGVTRDRVTYEAEWSGRRFKVVDTGGWEQDVLGIDASVAAQAEFAIEAADAVVFVVDATVGATDTDEAVVKLLRRAGKPVVLCANKVDGPSGEADAAMLWSLGLGEPYAVSALHGRGTGDMLDAVLEALPEAPAQTFGPRSADRAGSP</sequence>
<dbReference type="FunFam" id="3.40.50.300:FF:000057">
    <property type="entry name" value="GTPase Der"/>
    <property type="match status" value="1"/>
</dbReference>
<evidence type="ECO:0000313" key="8">
    <source>
        <dbReference type="Proteomes" id="UP000301309"/>
    </source>
</evidence>
<keyword evidence="1" id="KW-0690">Ribosome biogenesis</keyword>
<dbReference type="Gene3D" id="3.40.50.300">
    <property type="entry name" value="P-loop containing nucleotide triphosphate hydrolases"/>
    <property type="match status" value="1"/>
</dbReference>
<dbReference type="EMBL" id="BJHW01000001">
    <property type="protein sequence ID" value="GDY52523.1"/>
    <property type="molecule type" value="Genomic_DNA"/>
</dbReference>
<dbReference type="GO" id="GO:0042254">
    <property type="term" value="P:ribosome biogenesis"/>
    <property type="evidence" value="ECO:0007669"/>
    <property type="project" value="UniProtKB-KW"/>
</dbReference>
<dbReference type="SUPFAM" id="SSF52540">
    <property type="entry name" value="P-loop containing nucleoside triphosphate hydrolases"/>
    <property type="match status" value="1"/>
</dbReference>
<dbReference type="AlphaFoldDB" id="A0A4D4L3E9"/>
<dbReference type="GO" id="GO:0005525">
    <property type="term" value="F:GTP binding"/>
    <property type="evidence" value="ECO:0007669"/>
    <property type="project" value="UniProtKB-KW"/>
</dbReference>
<keyword evidence="2" id="KW-0677">Repeat</keyword>
<dbReference type="Pfam" id="PF01926">
    <property type="entry name" value="MMR_HSR1"/>
    <property type="match status" value="1"/>
</dbReference>
<dbReference type="NCBIfam" id="TIGR00231">
    <property type="entry name" value="small_GTP"/>
    <property type="match status" value="1"/>
</dbReference>
<proteinExistence type="inferred from homology"/>
<dbReference type="PROSITE" id="PS51712">
    <property type="entry name" value="G_ENGA"/>
    <property type="match status" value="1"/>
</dbReference>
<organism evidence="7 8">
    <name type="scientific">Streptomyces violaceusniger</name>
    <dbReference type="NCBI Taxonomy" id="68280"/>
    <lineage>
        <taxon>Bacteria</taxon>
        <taxon>Bacillati</taxon>
        <taxon>Actinomycetota</taxon>
        <taxon>Actinomycetes</taxon>
        <taxon>Kitasatosporales</taxon>
        <taxon>Streptomycetaceae</taxon>
        <taxon>Streptomyces</taxon>
        <taxon>Streptomyces violaceusniger group</taxon>
    </lineage>
</organism>
<reference evidence="7 8" key="1">
    <citation type="journal article" date="2020" name="Int. J. Syst. Evol. Microbiol.">
        <title>Reclassification of Streptomyces castelarensis and Streptomyces sporoclivatus as later heterotypic synonyms of Streptomyces antimycoticus.</title>
        <authorList>
            <person name="Komaki H."/>
            <person name="Tamura T."/>
        </authorList>
    </citation>
    <scope>NUCLEOTIDE SEQUENCE [LARGE SCALE GENOMIC DNA]</scope>
    <source>
        <strain evidence="7 8">NBRC 13459</strain>
    </source>
</reference>
<comment type="caution">
    <text evidence="7">The sequence shown here is derived from an EMBL/GenBank/DDBJ whole genome shotgun (WGS) entry which is preliminary data.</text>
</comment>
<feature type="domain" description="EngA-type G" evidence="6">
    <location>
        <begin position="50"/>
        <end position="213"/>
    </location>
</feature>
<evidence type="ECO:0000313" key="7">
    <source>
        <dbReference type="EMBL" id="GDY52523.1"/>
    </source>
</evidence>
<name>A0A4D4L3E9_STRVO</name>
<evidence type="ECO:0000259" key="6">
    <source>
        <dbReference type="PROSITE" id="PS51712"/>
    </source>
</evidence>
<keyword evidence="8" id="KW-1185">Reference proteome</keyword>